<proteinExistence type="predicted"/>
<name>A0A3B0TJX0_9ZZZZ</name>
<dbReference type="AlphaFoldDB" id="A0A3B0TJX0"/>
<organism evidence="1">
    <name type="scientific">hydrothermal vent metagenome</name>
    <dbReference type="NCBI Taxonomy" id="652676"/>
    <lineage>
        <taxon>unclassified sequences</taxon>
        <taxon>metagenomes</taxon>
        <taxon>ecological metagenomes</taxon>
    </lineage>
</organism>
<sequence length="62" mass="7346">MLRFSTAKSKAIRIFKPYNPEVGNLHTRCRARATLANLRQDLQQQGYSKYTQWLYTDVFHRG</sequence>
<dbReference type="EMBL" id="UOEP01000062">
    <property type="protein sequence ID" value="VAW16473.1"/>
    <property type="molecule type" value="Genomic_DNA"/>
</dbReference>
<evidence type="ECO:0000313" key="1">
    <source>
        <dbReference type="EMBL" id="VAW16473.1"/>
    </source>
</evidence>
<accession>A0A3B0TJX0</accession>
<protein>
    <submittedName>
        <fullName evidence="1">Uncharacterized protein</fullName>
    </submittedName>
</protein>
<gene>
    <name evidence="1" type="ORF">MNBD_BACTEROID01-1106</name>
</gene>
<reference evidence="1" key="1">
    <citation type="submission" date="2018-06" db="EMBL/GenBank/DDBJ databases">
        <authorList>
            <person name="Zhirakovskaya E."/>
        </authorList>
    </citation>
    <scope>NUCLEOTIDE SEQUENCE</scope>
</reference>